<reference evidence="4 5" key="1">
    <citation type="submission" date="2014-11" db="EMBL/GenBank/DDBJ databases">
        <title>Genetic blueprint of the zoonotic pathogen Toxocara canis.</title>
        <authorList>
            <person name="Zhu X.-Q."/>
            <person name="Korhonen P.K."/>
            <person name="Cai H."/>
            <person name="Young N.D."/>
            <person name="Nejsum P."/>
            <person name="von Samson-Himmelstjerna G."/>
            <person name="Boag P.R."/>
            <person name="Tan P."/>
            <person name="Li Q."/>
            <person name="Min J."/>
            <person name="Yang Y."/>
            <person name="Wang X."/>
            <person name="Fang X."/>
            <person name="Hall R.S."/>
            <person name="Hofmann A."/>
            <person name="Sternberg P.W."/>
            <person name="Jex A.R."/>
            <person name="Gasser R.B."/>
        </authorList>
    </citation>
    <scope>NUCLEOTIDE SEQUENCE [LARGE SCALE GENOMIC DNA]</scope>
    <source>
        <strain evidence="4">PN_DK_2014</strain>
    </source>
</reference>
<dbReference type="InterPro" id="IPR006201">
    <property type="entry name" value="Neur_channel"/>
</dbReference>
<dbReference type="FunFam" id="2.70.170.10:FF:000063">
    <property type="entry name" value="Ligand-Gated ion Channel"/>
    <property type="match status" value="1"/>
</dbReference>
<keyword evidence="1" id="KW-1133">Transmembrane helix</keyword>
<dbReference type="Gene3D" id="2.70.170.10">
    <property type="entry name" value="Neurotransmitter-gated ion-channel ligand-binding domain"/>
    <property type="match status" value="1"/>
</dbReference>
<keyword evidence="1" id="KW-0812">Transmembrane</keyword>
<dbReference type="GO" id="GO:0016020">
    <property type="term" value="C:membrane"/>
    <property type="evidence" value="ECO:0007669"/>
    <property type="project" value="InterPro"/>
</dbReference>
<keyword evidence="1" id="KW-0472">Membrane</keyword>
<dbReference type="InterPro" id="IPR036734">
    <property type="entry name" value="Neur_chan_lig-bd_sf"/>
</dbReference>
<feature type="transmembrane region" description="Helical" evidence="1">
    <location>
        <begin position="349"/>
        <end position="370"/>
    </location>
</feature>
<dbReference type="EMBL" id="JPKZ01001876">
    <property type="protein sequence ID" value="KHN79710.1"/>
    <property type="molecule type" value="Genomic_DNA"/>
</dbReference>
<keyword evidence="5" id="KW-1185">Reference proteome</keyword>
<accession>A0A0B2VFD6</accession>
<comment type="caution">
    <text evidence="4">The sequence shown here is derived from an EMBL/GenBank/DDBJ whole genome shotgun (WGS) entry which is preliminary data.</text>
</comment>
<feature type="chain" id="PRO_5002077203" description="Neurotransmitter-gated ion-channel ligand-binding domain-containing protein" evidence="2">
    <location>
        <begin position="20"/>
        <end position="450"/>
    </location>
</feature>
<evidence type="ECO:0000313" key="4">
    <source>
        <dbReference type="EMBL" id="KHN79710.1"/>
    </source>
</evidence>
<dbReference type="Proteomes" id="UP000031036">
    <property type="component" value="Unassembled WGS sequence"/>
</dbReference>
<gene>
    <name evidence="4" type="ORF">Tcan_13196</name>
</gene>
<evidence type="ECO:0000256" key="1">
    <source>
        <dbReference type="SAM" id="Phobius"/>
    </source>
</evidence>
<evidence type="ECO:0000313" key="5">
    <source>
        <dbReference type="Proteomes" id="UP000031036"/>
    </source>
</evidence>
<feature type="transmembrane region" description="Helical" evidence="1">
    <location>
        <begin position="288"/>
        <end position="305"/>
    </location>
</feature>
<dbReference type="SUPFAM" id="SSF63712">
    <property type="entry name" value="Nicotinic receptor ligand binding domain-like"/>
    <property type="match status" value="1"/>
</dbReference>
<proteinExistence type="predicted"/>
<feature type="transmembrane region" description="Helical" evidence="1">
    <location>
        <begin position="312"/>
        <end position="329"/>
    </location>
</feature>
<name>A0A0B2VFD6_TOXCA</name>
<protein>
    <recommendedName>
        <fullName evidence="3">Neurotransmitter-gated ion-channel ligand-binding domain-containing protein</fullName>
    </recommendedName>
</protein>
<dbReference type="OrthoDB" id="5975154at2759"/>
<dbReference type="AlphaFoldDB" id="A0A0B2VFD6"/>
<feature type="transmembrane region" description="Helical" evidence="1">
    <location>
        <begin position="426"/>
        <end position="449"/>
    </location>
</feature>
<dbReference type="PANTHER" id="PTHR18945">
    <property type="entry name" value="NEUROTRANSMITTER GATED ION CHANNEL"/>
    <property type="match status" value="1"/>
</dbReference>
<dbReference type="GO" id="GO:0005230">
    <property type="term" value="F:extracellular ligand-gated monoatomic ion channel activity"/>
    <property type="evidence" value="ECO:0007669"/>
    <property type="project" value="InterPro"/>
</dbReference>
<organism evidence="4 5">
    <name type="scientific">Toxocara canis</name>
    <name type="common">Canine roundworm</name>
    <dbReference type="NCBI Taxonomy" id="6265"/>
    <lineage>
        <taxon>Eukaryota</taxon>
        <taxon>Metazoa</taxon>
        <taxon>Ecdysozoa</taxon>
        <taxon>Nematoda</taxon>
        <taxon>Chromadorea</taxon>
        <taxon>Rhabditida</taxon>
        <taxon>Spirurina</taxon>
        <taxon>Ascaridomorpha</taxon>
        <taxon>Ascaridoidea</taxon>
        <taxon>Toxocaridae</taxon>
        <taxon>Toxocara</taxon>
    </lineage>
</organism>
<dbReference type="OMA" id="FCLNLKR"/>
<evidence type="ECO:0000256" key="2">
    <source>
        <dbReference type="SAM" id="SignalP"/>
    </source>
</evidence>
<dbReference type="Pfam" id="PF02931">
    <property type="entry name" value="Neur_chan_LBD"/>
    <property type="match status" value="1"/>
</dbReference>
<dbReference type="GO" id="GO:0004888">
    <property type="term" value="F:transmembrane signaling receptor activity"/>
    <property type="evidence" value="ECO:0007669"/>
    <property type="project" value="InterPro"/>
</dbReference>
<keyword evidence="2" id="KW-0732">Signal</keyword>
<dbReference type="STRING" id="6265.A0A0B2VFD6"/>
<sequence>MLLKSIVVLLLLLIALEQAVDVQTARLADILEVQPSLSNLDMCQYLKNVTDVETLEQHQFGILEQCLYYYLAGEAQRKASNFGVAHALASLPPSVGPKPSPIAIKFHQITLQHFQLNEFLKDLTINGYMEVSWEDPRLSWDQQQWKFSKMTVHSIAHIWVPILTAQTYDTAIRNGDFMEMRKIQVLYNGTVDTLINFSLKTFCDDADFKNFPDDVYKCCYQIEPHLNQDIIQFVTDGKPVYTDPKYFRDYGWFMSGTVPSVRADGTQLTQLGFCINLQRASNSIRTELTLPMTVTAILFLLSPFLGQIHIQITAKMFILFLQFITLQLFSNRIAPFLGSASATPKLLRFHEYAMTMNTLSIAVSIFLWMCSKIRRNLPPWGWLIQCSQVINKFFCIFNSTDLGFDEASSLEKGGISTNYQADWTNAFVAIHGVAVTIVSVLFVLGYLLVL</sequence>
<feature type="signal peptide" evidence="2">
    <location>
        <begin position="1"/>
        <end position="19"/>
    </location>
</feature>
<feature type="domain" description="Neurotransmitter-gated ion-channel ligand-binding" evidence="3">
    <location>
        <begin position="100"/>
        <end position="231"/>
    </location>
</feature>
<evidence type="ECO:0000259" key="3">
    <source>
        <dbReference type="Pfam" id="PF02931"/>
    </source>
</evidence>
<dbReference type="InterPro" id="IPR006202">
    <property type="entry name" value="Neur_chan_lig-bd"/>
</dbReference>